<dbReference type="PANTHER" id="PTHR11662:SF399">
    <property type="entry name" value="FI19708P1-RELATED"/>
    <property type="match status" value="1"/>
</dbReference>
<comment type="caution">
    <text evidence="7">The sequence shown here is derived from an EMBL/GenBank/DDBJ whole genome shotgun (WGS) entry which is preliminary data.</text>
</comment>
<keyword evidence="3 6" id="KW-1133">Transmembrane helix</keyword>
<evidence type="ECO:0000313" key="7">
    <source>
        <dbReference type="EMBL" id="TQD69545.1"/>
    </source>
</evidence>
<evidence type="ECO:0000256" key="1">
    <source>
        <dbReference type="ARBA" id="ARBA00004141"/>
    </source>
</evidence>
<evidence type="ECO:0000256" key="3">
    <source>
        <dbReference type="ARBA" id="ARBA00022989"/>
    </source>
</evidence>
<evidence type="ECO:0000256" key="5">
    <source>
        <dbReference type="ARBA" id="ARBA00024362"/>
    </source>
</evidence>
<evidence type="ECO:0000313" key="8">
    <source>
        <dbReference type="Proteomes" id="UP000315295"/>
    </source>
</evidence>
<dbReference type="EMBL" id="VIEB01003244">
    <property type="protein sequence ID" value="TQD69545.1"/>
    <property type="molecule type" value="Genomic_DNA"/>
</dbReference>
<dbReference type="STRING" id="106549.A0A540K5N3"/>
<feature type="transmembrane region" description="Helical" evidence="6">
    <location>
        <begin position="71"/>
        <end position="91"/>
    </location>
</feature>
<comment type="subcellular location">
    <subcellularLocation>
        <location evidence="1">Membrane</location>
        <topology evidence="1">Multi-pass membrane protein</topology>
    </subcellularLocation>
</comment>
<dbReference type="Pfam" id="PF07690">
    <property type="entry name" value="MFS_1"/>
    <property type="match status" value="1"/>
</dbReference>
<keyword evidence="2 6" id="KW-0812">Transmembrane</keyword>
<dbReference type="GO" id="GO:0005315">
    <property type="term" value="F:phosphate transmembrane transporter activity"/>
    <property type="evidence" value="ECO:0007669"/>
    <property type="project" value="TreeGrafter"/>
</dbReference>
<dbReference type="SUPFAM" id="SSF103473">
    <property type="entry name" value="MFS general substrate transporter"/>
    <property type="match status" value="1"/>
</dbReference>
<dbReference type="InterPro" id="IPR011701">
    <property type="entry name" value="MFS"/>
</dbReference>
<dbReference type="Gene3D" id="1.20.1250.20">
    <property type="entry name" value="MFS general substrate transporter like domains"/>
    <property type="match status" value="1"/>
</dbReference>
<gene>
    <name evidence="7" type="ORF">C1H46_044923</name>
</gene>
<keyword evidence="8" id="KW-1185">Reference proteome</keyword>
<sequence length="152" mass="17262">MREFCKQPIRRVQFSVLKSLAEFNPHVACNMSRWLPTQERASAIGISMAGFHLGNVTGLLLTLVMLSTMGISGPFILLSSIEPLWLTVWAYTVTNDPRESRYISKSEVRVIQAGKSDSPKNERKASIYTAPVFKITNTGHYFYKRECFTLRI</sequence>
<dbReference type="GO" id="GO:0016020">
    <property type="term" value="C:membrane"/>
    <property type="evidence" value="ECO:0007669"/>
    <property type="project" value="UniProtKB-SubCell"/>
</dbReference>
<proteinExistence type="inferred from homology"/>
<dbReference type="PANTHER" id="PTHR11662">
    <property type="entry name" value="SOLUTE CARRIER FAMILY 17"/>
    <property type="match status" value="1"/>
</dbReference>
<dbReference type="AlphaFoldDB" id="A0A540K5N3"/>
<protein>
    <recommendedName>
        <fullName evidence="9">Major facilitator superfamily (MFS) profile domain-containing protein</fullName>
    </recommendedName>
</protein>
<keyword evidence="4 6" id="KW-0472">Membrane</keyword>
<dbReference type="InterPro" id="IPR050382">
    <property type="entry name" value="MFS_Na/Anion_cotransporter"/>
</dbReference>
<dbReference type="GO" id="GO:0009536">
    <property type="term" value="C:plastid"/>
    <property type="evidence" value="ECO:0007669"/>
    <property type="project" value="TreeGrafter"/>
</dbReference>
<evidence type="ECO:0000256" key="6">
    <source>
        <dbReference type="SAM" id="Phobius"/>
    </source>
</evidence>
<feature type="transmembrane region" description="Helical" evidence="6">
    <location>
        <begin position="41"/>
        <end position="65"/>
    </location>
</feature>
<name>A0A540K5N3_MALBA</name>
<comment type="similarity">
    <text evidence="5">Belongs to the major facilitator superfamily. Sodium/anion cotransporter (TC 2.A.1.14) family.</text>
</comment>
<dbReference type="Proteomes" id="UP000315295">
    <property type="component" value="Unassembled WGS sequence"/>
</dbReference>
<organism evidence="7 8">
    <name type="scientific">Malus baccata</name>
    <name type="common">Siberian crab apple</name>
    <name type="synonym">Pyrus baccata</name>
    <dbReference type="NCBI Taxonomy" id="106549"/>
    <lineage>
        <taxon>Eukaryota</taxon>
        <taxon>Viridiplantae</taxon>
        <taxon>Streptophyta</taxon>
        <taxon>Embryophyta</taxon>
        <taxon>Tracheophyta</taxon>
        <taxon>Spermatophyta</taxon>
        <taxon>Magnoliopsida</taxon>
        <taxon>eudicotyledons</taxon>
        <taxon>Gunneridae</taxon>
        <taxon>Pentapetalae</taxon>
        <taxon>rosids</taxon>
        <taxon>fabids</taxon>
        <taxon>Rosales</taxon>
        <taxon>Rosaceae</taxon>
        <taxon>Amygdaloideae</taxon>
        <taxon>Maleae</taxon>
        <taxon>Malus</taxon>
    </lineage>
</organism>
<dbReference type="InterPro" id="IPR036259">
    <property type="entry name" value="MFS_trans_sf"/>
</dbReference>
<reference evidence="7 8" key="1">
    <citation type="journal article" date="2019" name="G3 (Bethesda)">
        <title>Sequencing of a Wild Apple (Malus baccata) Genome Unravels the Differences Between Cultivated and Wild Apple Species Regarding Disease Resistance and Cold Tolerance.</title>
        <authorList>
            <person name="Chen X."/>
        </authorList>
    </citation>
    <scope>NUCLEOTIDE SEQUENCE [LARGE SCALE GENOMIC DNA]</scope>
    <source>
        <strain evidence="8">cv. Shandingzi</strain>
        <tissue evidence="7">Leaves</tissue>
    </source>
</reference>
<evidence type="ECO:0000256" key="4">
    <source>
        <dbReference type="ARBA" id="ARBA00023136"/>
    </source>
</evidence>
<evidence type="ECO:0008006" key="9">
    <source>
        <dbReference type="Google" id="ProtNLM"/>
    </source>
</evidence>
<accession>A0A540K5N3</accession>
<evidence type="ECO:0000256" key="2">
    <source>
        <dbReference type="ARBA" id="ARBA00022692"/>
    </source>
</evidence>